<dbReference type="EMBL" id="JACXAI010000002">
    <property type="protein sequence ID" value="MBD1379048.1"/>
    <property type="molecule type" value="Genomic_DNA"/>
</dbReference>
<accession>A0A926NEM1</accession>
<dbReference type="InterPro" id="IPR022453">
    <property type="entry name" value="Znf_MqsA-type"/>
</dbReference>
<dbReference type="RefSeq" id="WP_191155316.1">
    <property type="nucleotide sequence ID" value="NZ_JACXAI010000002.1"/>
</dbReference>
<evidence type="ECO:0000313" key="1">
    <source>
        <dbReference type="EMBL" id="MBD1379048.1"/>
    </source>
</evidence>
<reference evidence="1" key="1">
    <citation type="submission" date="2020-09" db="EMBL/GenBank/DDBJ databases">
        <title>A novel bacterium of genus Bacillus, isolated from South China Sea.</title>
        <authorList>
            <person name="Huang H."/>
            <person name="Mo K."/>
            <person name="Hu Y."/>
        </authorList>
    </citation>
    <scope>NUCLEOTIDE SEQUENCE</scope>
    <source>
        <strain evidence="1">IB182487</strain>
    </source>
</reference>
<name>A0A926NEM1_9BACI</name>
<dbReference type="CDD" id="cd12870">
    <property type="entry name" value="MqsA"/>
    <property type="match status" value="1"/>
</dbReference>
<dbReference type="NCBIfam" id="TIGR03829">
    <property type="entry name" value="YokU_near_AblA"/>
    <property type="match status" value="1"/>
</dbReference>
<dbReference type="NCBIfam" id="TIGR03831">
    <property type="entry name" value="YgiT_finger"/>
    <property type="match status" value="1"/>
</dbReference>
<gene>
    <name evidence="1" type="ORF">IC621_02290</name>
</gene>
<dbReference type="AlphaFoldDB" id="A0A926NEM1"/>
<evidence type="ECO:0000313" key="2">
    <source>
        <dbReference type="Proteomes" id="UP000626844"/>
    </source>
</evidence>
<proteinExistence type="predicted"/>
<comment type="caution">
    <text evidence="1">The sequence shown here is derived from an EMBL/GenBank/DDBJ whole genome shotgun (WGS) entry which is preliminary data.</text>
</comment>
<keyword evidence="2" id="KW-1185">Reference proteome</keyword>
<dbReference type="Proteomes" id="UP000626844">
    <property type="component" value="Unassembled WGS sequence"/>
</dbReference>
<organism evidence="1 2">
    <name type="scientific">Metabacillus arenae</name>
    <dbReference type="NCBI Taxonomy" id="2771434"/>
    <lineage>
        <taxon>Bacteria</taxon>
        <taxon>Bacillati</taxon>
        <taxon>Bacillota</taxon>
        <taxon>Bacilli</taxon>
        <taxon>Bacillales</taxon>
        <taxon>Bacillaceae</taxon>
        <taxon>Metabacillus</taxon>
    </lineage>
</organism>
<protein>
    <submittedName>
        <fullName evidence="1">YokU family protein</fullName>
    </submittedName>
</protein>
<sequence>MKLCEWCESENIQEITNTVYWELPDGSRAIQIDDAPAIECLECGIEYQEEKIIEKIENQLLLVNTKKLAQTLTYESLLKTERILKRNYFDF</sequence>
<dbReference type="InterPro" id="IPR022451">
    <property type="entry name" value="CHP03829_YokU"/>
</dbReference>
<dbReference type="Pfam" id="PF14122">
    <property type="entry name" value="YokU"/>
    <property type="match status" value="1"/>
</dbReference>